<accession>A0A8C4PII5</accession>
<feature type="region of interest" description="Disordered" evidence="2">
    <location>
        <begin position="813"/>
        <end position="864"/>
    </location>
</feature>
<evidence type="ECO:0000313" key="3">
    <source>
        <dbReference type="Ensembl" id="ENSEASP00005008131.2"/>
    </source>
</evidence>
<dbReference type="GO" id="GO:0007020">
    <property type="term" value="P:microtubule nucleation"/>
    <property type="evidence" value="ECO:0007669"/>
    <property type="project" value="TreeGrafter"/>
</dbReference>
<feature type="region of interest" description="Disordered" evidence="2">
    <location>
        <begin position="993"/>
        <end position="1028"/>
    </location>
</feature>
<dbReference type="PANTHER" id="PTHR46725:SF1">
    <property type="entry name" value="COILED-COIL DOMAIN-CONTAINING PROTEIN 57"/>
    <property type="match status" value="1"/>
</dbReference>
<feature type="coiled-coil region" evidence="1">
    <location>
        <begin position="778"/>
        <end position="805"/>
    </location>
</feature>
<sequence length="1028" mass="116681">MATRQAPRRSERVPAAAMLPLPSEQALEELLVRKEEEWRALQAQRSQLQEAAVQEVQSRLEEAQGKLQHLQEDFVYNLQVLEERDRELERYDAAFAQARGLEEARQAEVSELKIEVAKLRQALATEARRLEDAQQQYQLRLQEHRLELERVHSDKNSEIDHQREQYENLKWKLERRLEELDGELALQRQELLLEFECETQKREHEFRLRADGMSNLVLMHELKVKLLNKELVALKEAGAKAAESLQSAEMASSELERRLQCRDQELRELAAVRDARIEDLEGKLCSVQLTRKKEEEMFRRKHEELDRLARERDEVLAAVKDAHVEQLRVLESRALELQAHCETLELQLHRAEQRQADALKERDAVIDRLREDTAALKSGWDAQIAQLSKEMIAKDLQAQSLQGEEGTLQAQLARCQQDIGRYKQQLCLAAEREQSLEREKVQLELDWQRRCEGFERDQFQRSEDLIRALTMAKEQVAAKLQETERTLCDQEVVLKALTLERDQAVQALRTRGPLPGKEVQMLPSHHEGEISKSFPSSEIQRLQEQNTSLRNTIAQMRKEMETLSDQILPSAQSGRETSNTSLPDSKTAADAPTPDYVLTLEAEIRTLKHKFKTLEEQLEVLDPSKKSTSYPDVQPSVHISTETAGGTMLADGASLGLLLQRLGDRAHLLNFLVTRIRQKVLQKALDVDTVQRELPHEVDQVHLEVLELRKQVAELEERLGTAWKEGRVVSSRQQLRAPDSTALRREDPADGASLGTVEQGTFSVHLGPEAQPTQALSVPRLQRKLKEAARKILHLRLEKEQLLEMGNRLRAELGRPTGKLSGRSPPTPGAQKPGEAPEAPLGHLQPHFPTQDSQDAKKERFSECSGKIQPCSAQIVRRNETPCGSEAGVAVGPGQKQHKSSTMPCKSTRQKEGRSSKSLPAQEFREENGHHTQRSSSLASSSLQDAWKFLDLGSSPSGLTSQEDCTQAADSLQHSDRSPIETWAAFAVKGMKMEAQEKARPTRPARAHPAKPKGCQQPPKIRNYNFKD</sequence>
<protein>
    <submittedName>
        <fullName evidence="3">Coiled-coil domain containing 57</fullName>
    </submittedName>
</protein>
<dbReference type="GO" id="GO:0034451">
    <property type="term" value="C:centriolar satellite"/>
    <property type="evidence" value="ECO:0007669"/>
    <property type="project" value="TreeGrafter"/>
</dbReference>
<feature type="coiled-coil region" evidence="1">
    <location>
        <begin position="102"/>
        <end position="190"/>
    </location>
</feature>
<feature type="region of interest" description="Disordered" evidence="2">
    <location>
        <begin position="885"/>
        <end position="941"/>
    </location>
</feature>
<reference evidence="3" key="3">
    <citation type="submission" date="2025-09" db="UniProtKB">
        <authorList>
            <consortium name="Ensembl"/>
        </authorList>
    </citation>
    <scope>IDENTIFICATION</scope>
</reference>
<feature type="compositionally biased region" description="Basic residues" evidence="2">
    <location>
        <begin position="1001"/>
        <end position="1011"/>
    </location>
</feature>
<dbReference type="GO" id="GO:0007099">
    <property type="term" value="P:centriole replication"/>
    <property type="evidence" value="ECO:0007669"/>
    <property type="project" value="TreeGrafter"/>
</dbReference>
<feature type="coiled-coil region" evidence="1">
    <location>
        <begin position="291"/>
        <end position="361"/>
    </location>
</feature>
<dbReference type="AlphaFoldDB" id="A0A8C4PII5"/>
<keyword evidence="4" id="KW-1185">Reference proteome</keyword>
<evidence type="ECO:0000256" key="2">
    <source>
        <dbReference type="SAM" id="MobiDB-lite"/>
    </source>
</evidence>
<feature type="region of interest" description="Disordered" evidence="2">
    <location>
        <begin position="568"/>
        <end position="593"/>
    </location>
</feature>
<dbReference type="GO" id="GO:0045931">
    <property type="term" value="P:positive regulation of mitotic cell cycle"/>
    <property type="evidence" value="ECO:0007669"/>
    <property type="project" value="TreeGrafter"/>
</dbReference>
<dbReference type="PANTHER" id="PTHR46725">
    <property type="entry name" value="COILED-COIL DOMAIN-CONTAINING PROTEIN 57"/>
    <property type="match status" value="1"/>
</dbReference>
<feature type="region of interest" description="Disordered" evidence="2">
    <location>
        <begin position="734"/>
        <end position="755"/>
    </location>
</feature>
<name>A0A8C4PII5_EQUAS</name>
<dbReference type="Ensembl" id="ENSEAST00005008867.2">
    <property type="protein sequence ID" value="ENSEASP00005008131.2"/>
    <property type="gene ID" value="ENSEASG00005005892.2"/>
</dbReference>
<gene>
    <name evidence="3" type="primary">CCDC57</name>
</gene>
<dbReference type="GO" id="GO:0005814">
    <property type="term" value="C:centriole"/>
    <property type="evidence" value="ECO:0007669"/>
    <property type="project" value="TreeGrafter"/>
</dbReference>
<dbReference type="InterPro" id="IPR042481">
    <property type="entry name" value="CCDC57"/>
</dbReference>
<evidence type="ECO:0000313" key="4">
    <source>
        <dbReference type="Proteomes" id="UP000694387"/>
    </source>
</evidence>
<reference evidence="3 4" key="1">
    <citation type="journal article" date="2020" name="Nat. Commun.">
        <title>Donkey genomes provide new insights into domestication and selection for coat color.</title>
        <authorList>
            <person name="Wang"/>
            <person name="C."/>
            <person name="Li"/>
            <person name="H."/>
            <person name="Guo"/>
            <person name="Y."/>
            <person name="Huang"/>
            <person name="J."/>
            <person name="Sun"/>
            <person name="Y."/>
            <person name="Min"/>
            <person name="J."/>
            <person name="Wang"/>
            <person name="J."/>
            <person name="Fang"/>
            <person name="X."/>
            <person name="Zhao"/>
            <person name="Z."/>
            <person name="Wang"/>
            <person name="S."/>
            <person name="Zhang"/>
            <person name="Y."/>
            <person name="Liu"/>
            <person name="Q."/>
            <person name="Jiang"/>
            <person name="Q."/>
            <person name="Wang"/>
            <person name="X."/>
            <person name="Guo"/>
            <person name="Y."/>
            <person name="Yang"/>
            <person name="C."/>
            <person name="Wang"/>
            <person name="Y."/>
            <person name="Tian"/>
            <person name="F."/>
            <person name="Zhuang"/>
            <person name="G."/>
            <person name="Fan"/>
            <person name="Y."/>
            <person name="Gao"/>
            <person name="Q."/>
            <person name="Li"/>
            <person name="Y."/>
            <person name="Ju"/>
            <person name="Z."/>
            <person name="Li"/>
            <person name="J."/>
            <person name="Li"/>
            <person name="R."/>
            <person name="Hou"/>
            <person name="M."/>
            <person name="Yang"/>
            <person name="G."/>
            <person name="Liu"/>
            <person name="G."/>
            <person name="Liu"/>
            <person name="W."/>
            <person name="Guo"/>
            <person name="J."/>
            <person name="Pan"/>
            <person name="S."/>
            <person name="Fan"/>
            <person name="G."/>
            <person name="Zhang"/>
            <person name="W."/>
            <person name="Zhang"/>
            <person name="R."/>
            <person name="Yu"/>
            <person name="J."/>
            <person name="Zhang"/>
            <person name="X."/>
            <person name="Yin"/>
            <person name="Q."/>
            <person name="Ji"/>
            <person name="C."/>
            <person name="Jin"/>
            <person name="Y."/>
            <person name="Yue"/>
            <person name="G."/>
            <person name="Liu"/>
            <person name="M."/>
            <person name="Xu"/>
            <person name="J."/>
            <person name="Liu"/>
            <person name="S."/>
            <person name="Jordana"/>
            <person name="J."/>
            <person name="Noce"/>
            <person name="A."/>
            <person name="Amills"/>
            <person name="M."/>
            <person name="Wu"/>
            <person name="D.D."/>
            <person name="Li"/>
            <person name="S."/>
            <person name="Zhou"/>
            <person name="X. and Zhong"/>
            <person name="J."/>
        </authorList>
    </citation>
    <scope>NUCLEOTIDE SEQUENCE [LARGE SCALE GENOMIC DNA]</scope>
</reference>
<dbReference type="Proteomes" id="UP000694387">
    <property type="component" value="Chromosome 13"/>
</dbReference>
<dbReference type="GeneTree" id="ENSGT00940000153251"/>
<keyword evidence="1" id="KW-0175">Coiled coil</keyword>
<feature type="compositionally biased region" description="Polar residues" evidence="2">
    <location>
        <begin position="568"/>
        <end position="584"/>
    </location>
</feature>
<dbReference type="GO" id="GO:0005876">
    <property type="term" value="C:spindle microtubule"/>
    <property type="evidence" value="ECO:0007669"/>
    <property type="project" value="TreeGrafter"/>
</dbReference>
<organism evidence="3 4">
    <name type="scientific">Equus asinus</name>
    <name type="common">Donkey</name>
    <name type="synonym">Equus africanus asinus</name>
    <dbReference type="NCBI Taxonomy" id="9793"/>
    <lineage>
        <taxon>Eukaryota</taxon>
        <taxon>Metazoa</taxon>
        <taxon>Chordata</taxon>
        <taxon>Craniata</taxon>
        <taxon>Vertebrata</taxon>
        <taxon>Euteleostomi</taxon>
        <taxon>Mammalia</taxon>
        <taxon>Eutheria</taxon>
        <taxon>Laurasiatheria</taxon>
        <taxon>Perissodactyla</taxon>
        <taxon>Equidae</taxon>
        <taxon>Equus</taxon>
    </lineage>
</organism>
<feature type="coiled-coil region" evidence="1">
    <location>
        <begin position="24"/>
        <end position="73"/>
    </location>
</feature>
<reference evidence="3" key="2">
    <citation type="submission" date="2025-08" db="UniProtKB">
        <authorList>
            <consortium name="Ensembl"/>
        </authorList>
    </citation>
    <scope>IDENTIFICATION</scope>
</reference>
<evidence type="ECO:0000256" key="1">
    <source>
        <dbReference type="SAM" id="Coils"/>
    </source>
</evidence>
<feature type="coiled-coil region" evidence="1">
    <location>
        <begin position="539"/>
        <end position="566"/>
    </location>
</feature>
<proteinExistence type="predicted"/>
<dbReference type="GO" id="GO:0060271">
    <property type="term" value="P:cilium assembly"/>
    <property type="evidence" value="ECO:0007669"/>
    <property type="project" value="Ensembl"/>
</dbReference>